<dbReference type="AlphaFoldDB" id="A0A167KX89"/>
<evidence type="ECO:0000259" key="10">
    <source>
        <dbReference type="Pfam" id="PF01699"/>
    </source>
</evidence>
<evidence type="ECO:0000313" key="11">
    <source>
        <dbReference type="EMBL" id="KZO95109.1"/>
    </source>
</evidence>
<sequence length="441" mass="47330">MAALRSLISSVNHGLNVFMLKIHRYGVSLPLFINLVLLIALVPAGWGAYFSGKGAITVFVFIGSILSNLLLVLGMCCGIRFYEQGFQIAPSQLSSELLLLGAIAILVPGVYKLALQAVPAADPTVGTSASTSSLAPAILSISRGIAWCLVAIYIGLMWFTLLSHSKMVNATSPVSEAYPEGTPRPLRSLARACSSSVQSVRDRLRKRSGENRDAAGRDIEMNIQSTSELSGPVDGETNENKVATPTEHLATGDRRLGDRLQSEVRLADSNVDDNVPIWKRVWHFFVLGCLTAMVYATSNFLVSSFDGVTASGKISKQFIGLILLPIAGNAAEHVTAVTVAIKDKLDMSVAVAVGSAIQISQLVIPVVVLIAWAIGKPLPMLFDPFSSALLFFAVLLVNHTMADAKSNWMEGMVLIMFYVIIAVSYWYYPGYDAAASIGLTC</sequence>
<feature type="compositionally biased region" description="Basic and acidic residues" evidence="8">
    <location>
        <begin position="207"/>
        <end position="220"/>
    </location>
</feature>
<dbReference type="EMBL" id="KV417290">
    <property type="protein sequence ID" value="KZO95109.1"/>
    <property type="molecule type" value="Genomic_DNA"/>
</dbReference>
<feature type="transmembrane region" description="Helical" evidence="9">
    <location>
        <begin position="409"/>
        <end position="428"/>
    </location>
</feature>
<keyword evidence="12" id="KW-1185">Reference proteome</keyword>
<feature type="transmembrane region" description="Helical" evidence="9">
    <location>
        <begin position="380"/>
        <end position="397"/>
    </location>
</feature>
<evidence type="ECO:0000256" key="1">
    <source>
        <dbReference type="ARBA" id="ARBA00004127"/>
    </source>
</evidence>
<evidence type="ECO:0000256" key="7">
    <source>
        <dbReference type="ARBA" id="ARBA00023136"/>
    </source>
</evidence>
<evidence type="ECO:0000256" key="6">
    <source>
        <dbReference type="ARBA" id="ARBA00023065"/>
    </source>
</evidence>
<accession>A0A167KX89</accession>
<dbReference type="GO" id="GO:0012505">
    <property type="term" value="C:endomembrane system"/>
    <property type="evidence" value="ECO:0007669"/>
    <property type="project" value="UniProtKB-SubCell"/>
</dbReference>
<keyword evidence="3" id="KW-0813">Transport</keyword>
<name>A0A167KX89_CALVF</name>
<evidence type="ECO:0000256" key="4">
    <source>
        <dbReference type="ARBA" id="ARBA00022692"/>
    </source>
</evidence>
<feature type="region of interest" description="Disordered" evidence="8">
    <location>
        <begin position="197"/>
        <end position="254"/>
    </location>
</feature>
<feature type="transmembrane region" description="Helical" evidence="9">
    <location>
        <begin position="318"/>
        <end position="341"/>
    </location>
</feature>
<keyword evidence="5 9" id="KW-1133">Transmembrane helix</keyword>
<protein>
    <recommendedName>
        <fullName evidence="10">Sodium/calcium exchanger membrane region domain-containing protein</fullName>
    </recommendedName>
</protein>
<dbReference type="Gene3D" id="1.20.1420.30">
    <property type="entry name" value="NCX, central ion-binding region"/>
    <property type="match status" value="1"/>
</dbReference>
<feature type="transmembrane region" description="Helical" evidence="9">
    <location>
        <begin position="348"/>
        <end position="374"/>
    </location>
</feature>
<gene>
    <name evidence="11" type="ORF">CALVIDRAFT_555822</name>
</gene>
<dbReference type="Proteomes" id="UP000076738">
    <property type="component" value="Unassembled WGS sequence"/>
</dbReference>
<dbReference type="GO" id="GO:0000329">
    <property type="term" value="C:fungal-type vacuole membrane"/>
    <property type="evidence" value="ECO:0007669"/>
    <property type="project" value="TreeGrafter"/>
</dbReference>
<dbReference type="InterPro" id="IPR004713">
    <property type="entry name" value="CaH_exchang"/>
</dbReference>
<feature type="transmembrane region" description="Helical" evidence="9">
    <location>
        <begin position="281"/>
        <end position="298"/>
    </location>
</feature>
<keyword evidence="6" id="KW-0406">Ion transport</keyword>
<evidence type="ECO:0000256" key="2">
    <source>
        <dbReference type="ARBA" id="ARBA00008170"/>
    </source>
</evidence>
<feature type="transmembrane region" description="Helical" evidence="9">
    <location>
        <begin position="97"/>
        <end position="114"/>
    </location>
</feature>
<comment type="similarity">
    <text evidence="2">Belongs to the Ca(2+):cation antiporter (CaCA) (TC 2.A.19) family.</text>
</comment>
<evidence type="ECO:0000256" key="3">
    <source>
        <dbReference type="ARBA" id="ARBA00022448"/>
    </source>
</evidence>
<keyword evidence="4 9" id="KW-0812">Transmembrane</keyword>
<dbReference type="FunFam" id="1.20.1420.30:FF:000024">
    <property type="entry name" value="Calcium/proton exchanger, variant"/>
    <property type="match status" value="1"/>
</dbReference>
<feature type="transmembrane region" description="Helical" evidence="9">
    <location>
        <begin position="134"/>
        <end position="159"/>
    </location>
</feature>
<dbReference type="GO" id="GO:0015369">
    <property type="term" value="F:calcium:proton antiporter activity"/>
    <property type="evidence" value="ECO:0007669"/>
    <property type="project" value="TreeGrafter"/>
</dbReference>
<dbReference type="InterPro" id="IPR004837">
    <property type="entry name" value="NaCa_Exmemb"/>
</dbReference>
<dbReference type="OrthoDB" id="1699231at2759"/>
<comment type="subcellular location">
    <subcellularLocation>
        <location evidence="1">Endomembrane system</location>
        <topology evidence="1">Multi-pass membrane protein</topology>
    </subcellularLocation>
</comment>
<dbReference type="GO" id="GO:0006874">
    <property type="term" value="P:intracellular calcium ion homeostasis"/>
    <property type="evidence" value="ECO:0007669"/>
    <property type="project" value="TreeGrafter"/>
</dbReference>
<evidence type="ECO:0000313" key="12">
    <source>
        <dbReference type="Proteomes" id="UP000076738"/>
    </source>
</evidence>
<keyword evidence="7 9" id="KW-0472">Membrane</keyword>
<evidence type="ECO:0000256" key="5">
    <source>
        <dbReference type="ARBA" id="ARBA00022989"/>
    </source>
</evidence>
<dbReference type="InterPro" id="IPR044880">
    <property type="entry name" value="NCX_ion-bd_dom_sf"/>
</dbReference>
<feature type="domain" description="Sodium/calcium exchanger membrane region" evidence="10">
    <location>
        <begin position="283"/>
        <end position="423"/>
    </location>
</feature>
<proteinExistence type="inferred from homology"/>
<dbReference type="PANTHER" id="PTHR31503">
    <property type="entry name" value="VACUOLAR CALCIUM ION TRANSPORTER"/>
    <property type="match status" value="1"/>
</dbReference>
<evidence type="ECO:0000256" key="9">
    <source>
        <dbReference type="SAM" id="Phobius"/>
    </source>
</evidence>
<feature type="transmembrane region" description="Helical" evidence="9">
    <location>
        <begin position="55"/>
        <end position="76"/>
    </location>
</feature>
<feature type="transmembrane region" description="Helical" evidence="9">
    <location>
        <begin position="29"/>
        <end position="49"/>
    </location>
</feature>
<evidence type="ECO:0000256" key="8">
    <source>
        <dbReference type="SAM" id="MobiDB-lite"/>
    </source>
</evidence>
<reference evidence="11 12" key="1">
    <citation type="journal article" date="2016" name="Mol. Biol. Evol.">
        <title>Comparative Genomics of Early-Diverging Mushroom-Forming Fungi Provides Insights into the Origins of Lignocellulose Decay Capabilities.</title>
        <authorList>
            <person name="Nagy L.G."/>
            <person name="Riley R."/>
            <person name="Tritt A."/>
            <person name="Adam C."/>
            <person name="Daum C."/>
            <person name="Floudas D."/>
            <person name="Sun H."/>
            <person name="Yadav J.S."/>
            <person name="Pangilinan J."/>
            <person name="Larsson K.H."/>
            <person name="Matsuura K."/>
            <person name="Barry K."/>
            <person name="Labutti K."/>
            <person name="Kuo R."/>
            <person name="Ohm R.A."/>
            <person name="Bhattacharya S.S."/>
            <person name="Shirouzu T."/>
            <person name="Yoshinaga Y."/>
            <person name="Martin F.M."/>
            <person name="Grigoriev I.V."/>
            <person name="Hibbett D.S."/>
        </authorList>
    </citation>
    <scope>NUCLEOTIDE SEQUENCE [LARGE SCALE GENOMIC DNA]</scope>
    <source>
        <strain evidence="11 12">TUFC12733</strain>
    </source>
</reference>
<organism evidence="11 12">
    <name type="scientific">Calocera viscosa (strain TUFC12733)</name>
    <dbReference type="NCBI Taxonomy" id="1330018"/>
    <lineage>
        <taxon>Eukaryota</taxon>
        <taxon>Fungi</taxon>
        <taxon>Dikarya</taxon>
        <taxon>Basidiomycota</taxon>
        <taxon>Agaricomycotina</taxon>
        <taxon>Dacrymycetes</taxon>
        <taxon>Dacrymycetales</taxon>
        <taxon>Dacrymycetaceae</taxon>
        <taxon>Calocera</taxon>
    </lineage>
</organism>
<dbReference type="Pfam" id="PF01699">
    <property type="entry name" value="Na_Ca_ex"/>
    <property type="match status" value="1"/>
</dbReference>
<dbReference type="STRING" id="1330018.A0A167KX89"/>
<dbReference type="PANTHER" id="PTHR31503:SF20">
    <property type="entry name" value="CA(2+)_H(+) EXCHANGER, PUTATIVE (EUROFUNG)-RELATED"/>
    <property type="match status" value="1"/>
</dbReference>